<gene>
    <name evidence="3" type="ORF">EV186_1084</name>
</gene>
<comment type="caution">
    <text evidence="3">The sequence shown here is derived from an EMBL/GenBank/DDBJ whole genome shotgun (WGS) entry which is preliminary data.</text>
</comment>
<dbReference type="Proteomes" id="UP000295444">
    <property type="component" value="Unassembled WGS sequence"/>
</dbReference>
<keyword evidence="4" id="KW-1185">Reference proteome</keyword>
<reference evidence="3 4" key="1">
    <citation type="submission" date="2019-03" db="EMBL/GenBank/DDBJ databases">
        <title>Genomic Encyclopedia of Type Strains, Phase IV (KMG-IV): sequencing the most valuable type-strain genomes for metagenomic binning, comparative biology and taxonomic classification.</title>
        <authorList>
            <person name="Goeker M."/>
        </authorList>
    </citation>
    <scope>NUCLEOTIDE SEQUENCE [LARGE SCALE GENOMIC DNA]</scope>
    <source>
        <strain evidence="3 4">DSM 45361</strain>
    </source>
</reference>
<dbReference type="Pfam" id="PF01425">
    <property type="entry name" value="Amidase"/>
    <property type="match status" value="1"/>
</dbReference>
<protein>
    <submittedName>
        <fullName evidence="3">Amidase</fullName>
    </submittedName>
</protein>
<proteinExistence type="predicted"/>
<dbReference type="SUPFAM" id="SSF75304">
    <property type="entry name" value="Amidase signature (AS) enzymes"/>
    <property type="match status" value="1"/>
</dbReference>
<sequence>MRISRLVAALSLLGVAVAAPVPAVATGHHQPALDLDAATIPQLQGLMKHGRLSAVELTDAYLQRIQKIDPKLHAVIAVDPTALAQAAASDRRHRSGHTRGPLDGIPVLLKDNIDTKHLITTAGSRALLDEPPAEDATLVRNLRDAGAVILGKTNLSEWANYRSTHSTSGWSGVGGQTNNPYVLDRNPCGSSSGSGAGVAASLAQVAIGTETDGSIVCPSGANGIAGLKPSLGLVSRTGVVPISAEQDTAGPMARHVIDVAITLGALQGRDKSDPATLAYPKHQPTDYAKLLRPNALHGARIGVWRQAGVDSGVDAVCQQAVDVLRAQGATVIEVDLPDQDEIGTNEGAALLSEFARDLPAYLKHRPAAPQTIAALVAFNEQDPVELSKFGQELFEQALTAPSTDDPAYQRQRATATSLARHAIDDTLARNHLDAIMSPTNSAAWLTDYANGDAFELGSSMNAAVAGYPDISVPAGYDGDLPIGISFFGGHWQDARMLSLAAAFEKANPVRHAPRYLPSTG</sequence>
<dbReference type="InterPro" id="IPR023631">
    <property type="entry name" value="Amidase_dom"/>
</dbReference>
<dbReference type="EMBL" id="SNXZ01000008">
    <property type="protein sequence ID" value="TDP91795.1"/>
    <property type="molecule type" value="Genomic_DNA"/>
</dbReference>
<feature type="signal peptide" evidence="1">
    <location>
        <begin position="1"/>
        <end position="18"/>
    </location>
</feature>
<feature type="domain" description="Amidase" evidence="2">
    <location>
        <begin position="56"/>
        <end position="497"/>
    </location>
</feature>
<name>A0A4R6RZN6_LABRH</name>
<keyword evidence="1" id="KW-0732">Signal</keyword>
<dbReference type="AlphaFoldDB" id="A0A4R6RZN6"/>
<evidence type="ECO:0000256" key="1">
    <source>
        <dbReference type="SAM" id="SignalP"/>
    </source>
</evidence>
<evidence type="ECO:0000313" key="3">
    <source>
        <dbReference type="EMBL" id="TDP91795.1"/>
    </source>
</evidence>
<dbReference type="PANTHER" id="PTHR42678">
    <property type="entry name" value="AMIDASE"/>
    <property type="match status" value="1"/>
</dbReference>
<dbReference type="NCBIfam" id="NF006006">
    <property type="entry name" value="PRK08137.1"/>
    <property type="match status" value="1"/>
</dbReference>
<dbReference type="InterPro" id="IPR036928">
    <property type="entry name" value="AS_sf"/>
</dbReference>
<evidence type="ECO:0000313" key="4">
    <source>
        <dbReference type="Proteomes" id="UP000295444"/>
    </source>
</evidence>
<dbReference type="Gene3D" id="3.90.1300.10">
    <property type="entry name" value="Amidase signature (AS) domain"/>
    <property type="match status" value="1"/>
</dbReference>
<dbReference type="PANTHER" id="PTHR42678:SF34">
    <property type="entry name" value="OS04G0183300 PROTEIN"/>
    <property type="match status" value="1"/>
</dbReference>
<organism evidence="3 4">
    <name type="scientific">Labedaea rhizosphaerae</name>
    <dbReference type="NCBI Taxonomy" id="598644"/>
    <lineage>
        <taxon>Bacteria</taxon>
        <taxon>Bacillati</taxon>
        <taxon>Actinomycetota</taxon>
        <taxon>Actinomycetes</taxon>
        <taxon>Pseudonocardiales</taxon>
        <taxon>Pseudonocardiaceae</taxon>
        <taxon>Labedaea</taxon>
    </lineage>
</organism>
<accession>A0A4R6RZN6</accession>
<evidence type="ECO:0000259" key="2">
    <source>
        <dbReference type="Pfam" id="PF01425"/>
    </source>
</evidence>
<feature type="chain" id="PRO_5039266647" evidence="1">
    <location>
        <begin position="19"/>
        <end position="520"/>
    </location>
</feature>